<sequence>MSSFEDFCDVPPACYPNIIDGKYQITGRVYLLAGAAVDPIPECSSSVMDVPVPYNHTYIKQRVQSVLSNLQLCVKYSAQKLKPKRQKNSNKLGMPVTKPLACILKPKI</sequence>
<reference evidence="2" key="1">
    <citation type="submission" date="2022-11" db="UniProtKB">
        <authorList>
            <consortium name="WormBaseParasite"/>
        </authorList>
    </citation>
    <scope>IDENTIFICATION</scope>
</reference>
<proteinExistence type="predicted"/>
<name>A0A915JL49_ROMCU</name>
<organism evidence="1 2">
    <name type="scientific">Romanomermis culicivorax</name>
    <name type="common">Nematode worm</name>
    <dbReference type="NCBI Taxonomy" id="13658"/>
    <lineage>
        <taxon>Eukaryota</taxon>
        <taxon>Metazoa</taxon>
        <taxon>Ecdysozoa</taxon>
        <taxon>Nematoda</taxon>
        <taxon>Enoplea</taxon>
        <taxon>Dorylaimia</taxon>
        <taxon>Mermithida</taxon>
        <taxon>Mermithoidea</taxon>
        <taxon>Mermithidae</taxon>
        <taxon>Romanomermis</taxon>
    </lineage>
</organism>
<protein>
    <submittedName>
        <fullName evidence="2">Uncharacterized protein</fullName>
    </submittedName>
</protein>
<dbReference type="AlphaFoldDB" id="A0A915JL49"/>
<accession>A0A915JL49</accession>
<evidence type="ECO:0000313" key="1">
    <source>
        <dbReference type="Proteomes" id="UP000887565"/>
    </source>
</evidence>
<dbReference type="WBParaSite" id="nRc.2.0.1.t26807-RA">
    <property type="protein sequence ID" value="nRc.2.0.1.t26807-RA"/>
    <property type="gene ID" value="nRc.2.0.1.g26807"/>
</dbReference>
<evidence type="ECO:0000313" key="2">
    <source>
        <dbReference type="WBParaSite" id="nRc.2.0.1.t26807-RA"/>
    </source>
</evidence>
<dbReference type="Proteomes" id="UP000887565">
    <property type="component" value="Unplaced"/>
</dbReference>
<keyword evidence="1" id="KW-1185">Reference proteome</keyword>